<reference evidence="1 2" key="1">
    <citation type="journal article" date="2014" name="Genome Announc.">
        <title>Draft Genome Sequences of Two Vibrionaceae Species, Vibrio ponticus C121 and Photobacterium aphoticum C119, Isolated as Coral Reef Microbiota.</title>
        <authorList>
            <person name="Al-saari N."/>
            <person name="Meirelles P.M."/>
            <person name="Mino S."/>
            <person name="Suda W."/>
            <person name="Oshima K."/>
            <person name="Hattori M."/>
            <person name="Ohkuma M."/>
            <person name="Thompson F.L."/>
            <person name="Gomez-Gil B."/>
            <person name="Sawabe T."/>
            <person name="Sawabe T."/>
        </authorList>
    </citation>
    <scope>NUCLEOTIDE SEQUENCE [LARGE SCALE GENOMIC DNA]</scope>
    <source>
        <strain evidence="1 2">JCM 19237</strain>
    </source>
</reference>
<comment type="caution">
    <text evidence="1">The sequence shown here is derived from an EMBL/GenBank/DDBJ whole genome shotgun (WGS) entry which is preliminary data.</text>
</comment>
<gene>
    <name evidence="1" type="ORF">JCM19237_6950</name>
</gene>
<evidence type="ECO:0000313" key="2">
    <source>
        <dbReference type="Proteomes" id="UP000029227"/>
    </source>
</evidence>
<dbReference type="EMBL" id="BBMN01000019">
    <property type="protein sequence ID" value="GAL07768.1"/>
    <property type="molecule type" value="Genomic_DNA"/>
</dbReference>
<name>A0A090QZR9_9GAMM</name>
<sequence>MTDVGGAVLNGFRACWFNDQARQWGDDARAQWQPDVEITALAQLLPLLDGDNGK</sequence>
<evidence type="ECO:0000313" key="1">
    <source>
        <dbReference type="EMBL" id="GAL07768.1"/>
    </source>
</evidence>
<proteinExistence type="predicted"/>
<organism evidence="1 2">
    <name type="scientific">Photobacterium aphoticum</name>
    <dbReference type="NCBI Taxonomy" id="754436"/>
    <lineage>
        <taxon>Bacteria</taxon>
        <taxon>Pseudomonadati</taxon>
        <taxon>Pseudomonadota</taxon>
        <taxon>Gammaproteobacteria</taxon>
        <taxon>Vibrionales</taxon>
        <taxon>Vibrionaceae</taxon>
        <taxon>Photobacterium</taxon>
    </lineage>
</organism>
<dbReference type="AlphaFoldDB" id="A0A090QZR9"/>
<accession>A0A090QZR9</accession>
<protein>
    <submittedName>
        <fullName evidence="1">Uncharacterized protein</fullName>
    </submittedName>
</protein>
<dbReference type="STRING" id="754436.JCM19237_6950"/>
<dbReference type="eggNOG" id="COG1011">
    <property type="taxonomic scope" value="Bacteria"/>
</dbReference>
<dbReference type="Proteomes" id="UP000029227">
    <property type="component" value="Unassembled WGS sequence"/>
</dbReference>